<gene>
    <name evidence="2" type="ORF">AJ81_02380</name>
</gene>
<accession>A0A0X1KTX1</accession>
<dbReference type="SMART" id="SM00900">
    <property type="entry name" value="FMN_bind"/>
    <property type="match status" value="2"/>
</dbReference>
<evidence type="ECO:0000313" key="3">
    <source>
        <dbReference type="Proteomes" id="UP000077469"/>
    </source>
</evidence>
<dbReference type="RefSeq" id="WP_031503725.1">
    <property type="nucleotide sequence ID" value="NC_022795.1"/>
</dbReference>
<dbReference type="KEGG" id="phy:AJ81_02380"/>
<evidence type="ECO:0000259" key="1">
    <source>
        <dbReference type="SMART" id="SM00900"/>
    </source>
</evidence>
<dbReference type="OrthoDB" id="45418at2"/>
<dbReference type="EMBL" id="CP007141">
    <property type="protein sequence ID" value="AJC74652.1"/>
    <property type="molecule type" value="Genomic_DNA"/>
</dbReference>
<reference evidence="2 3" key="1">
    <citation type="submission" date="2014-01" db="EMBL/GenBank/DDBJ databases">
        <title>Genome sequencing of Thermotog hypogea.</title>
        <authorList>
            <person name="Zhang X."/>
            <person name="Alvare G."/>
            <person name="Fristensky B."/>
            <person name="Chen L."/>
            <person name="Suen T."/>
            <person name="Chen Q."/>
            <person name="Ma K."/>
        </authorList>
    </citation>
    <scope>NUCLEOTIDE SEQUENCE [LARGE SCALE GENOMIC DNA]</scope>
    <source>
        <strain evidence="2 3">DSM 11164</strain>
    </source>
</reference>
<dbReference type="AlphaFoldDB" id="A0A0X1KTX1"/>
<feature type="domain" description="FMN-binding" evidence="1">
    <location>
        <begin position="152"/>
        <end position="247"/>
    </location>
</feature>
<organism evidence="2 3">
    <name type="scientific">Pseudothermotoga hypogea DSM 11164 = NBRC 106472</name>
    <dbReference type="NCBI Taxonomy" id="1123384"/>
    <lineage>
        <taxon>Bacteria</taxon>
        <taxon>Thermotogati</taxon>
        <taxon>Thermotogota</taxon>
        <taxon>Thermotogae</taxon>
        <taxon>Thermotogales</taxon>
        <taxon>Thermotogaceae</taxon>
        <taxon>Pseudothermotoga</taxon>
    </lineage>
</organism>
<protein>
    <recommendedName>
        <fullName evidence="1">FMN-binding domain-containing protein</fullName>
    </recommendedName>
</protein>
<dbReference type="GO" id="GO:0016020">
    <property type="term" value="C:membrane"/>
    <property type="evidence" value="ECO:0007669"/>
    <property type="project" value="InterPro"/>
</dbReference>
<sequence>MRRFFVSTLITVLSLALIVFMYGNSSSRVYRDGTFTAVSQGDKYGYAMVTVTLENDKIKSVAIKEFDGFGVEKLYEVYGQFFPAIREAHETLAKRIVEANSYQVDVFTGATGTSKKVMEAVKFALEKAKIEPSKTKYLDGTFMGVSDFTARGHAVAWVTIENDTIVKVVLEETTPSVKDGKTVVDAAGRTVWVFKGGDYPWPEFHEAKTAITKAVIEKQTYQVDVYTGATSSSNKFIQAIQRALEWAKARQ</sequence>
<name>A0A0X1KTX1_9THEM</name>
<feature type="domain" description="FMN-binding" evidence="1">
    <location>
        <begin position="45"/>
        <end position="128"/>
    </location>
</feature>
<dbReference type="Proteomes" id="UP000077469">
    <property type="component" value="Chromosome"/>
</dbReference>
<evidence type="ECO:0000313" key="2">
    <source>
        <dbReference type="EMBL" id="AJC74652.1"/>
    </source>
</evidence>
<dbReference type="PaxDb" id="1123384-AJ81_02380"/>
<proteinExistence type="predicted"/>
<dbReference type="Gene3D" id="3.90.1010.20">
    <property type="match status" value="2"/>
</dbReference>
<keyword evidence="3" id="KW-1185">Reference proteome</keyword>
<dbReference type="GO" id="GO:0010181">
    <property type="term" value="F:FMN binding"/>
    <property type="evidence" value="ECO:0007669"/>
    <property type="project" value="InterPro"/>
</dbReference>
<dbReference type="InterPro" id="IPR007329">
    <property type="entry name" value="FMN-bd"/>
</dbReference>
<dbReference type="PATRIC" id="fig|1123384.7.peg.470"/>
<dbReference type="Pfam" id="PF04205">
    <property type="entry name" value="FMN_bind"/>
    <property type="match status" value="2"/>
</dbReference>
<dbReference type="STRING" id="1123384.AJ81_02380"/>